<gene>
    <name evidence="1" type="ORF">Tco_0730361</name>
</gene>
<dbReference type="Proteomes" id="UP001151760">
    <property type="component" value="Unassembled WGS sequence"/>
</dbReference>
<sequence length="72" mass="8239">MDELLPECIESVEEDVETLRQDVEAPHARAETLEQRVEALQALLGAAYMDIIDLRESRRADRLEMVELQSQA</sequence>
<reference evidence="1" key="2">
    <citation type="submission" date="2022-01" db="EMBL/GenBank/DDBJ databases">
        <authorList>
            <person name="Yamashiro T."/>
            <person name="Shiraishi A."/>
            <person name="Satake H."/>
            <person name="Nakayama K."/>
        </authorList>
    </citation>
    <scope>NUCLEOTIDE SEQUENCE</scope>
</reference>
<comment type="caution">
    <text evidence="1">The sequence shown here is derived from an EMBL/GenBank/DDBJ whole genome shotgun (WGS) entry which is preliminary data.</text>
</comment>
<name>A0ABQ4YSH5_9ASTR</name>
<evidence type="ECO:0000313" key="2">
    <source>
        <dbReference type="Proteomes" id="UP001151760"/>
    </source>
</evidence>
<proteinExistence type="predicted"/>
<keyword evidence="2" id="KW-1185">Reference proteome</keyword>
<accession>A0ABQ4YSH5</accession>
<evidence type="ECO:0000313" key="1">
    <source>
        <dbReference type="EMBL" id="GJS80480.1"/>
    </source>
</evidence>
<organism evidence="1 2">
    <name type="scientific">Tanacetum coccineum</name>
    <dbReference type="NCBI Taxonomy" id="301880"/>
    <lineage>
        <taxon>Eukaryota</taxon>
        <taxon>Viridiplantae</taxon>
        <taxon>Streptophyta</taxon>
        <taxon>Embryophyta</taxon>
        <taxon>Tracheophyta</taxon>
        <taxon>Spermatophyta</taxon>
        <taxon>Magnoliopsida</taxon>
        <taxon>eudicotyledons</taxon>
        <taxon>Gunneridae</taxon>
        <taxon>Pentapetalae</taxon>
        <taxon>asterids</taxon>
        <taxon>campanulids</taxon>
        <taxon>Asterales</taxon>
        <taxon>Asteraceae</taxon>
        <taxon>Asteroideae</taxon>
        <taxon>Anthemideae</taxon>
        <taxon>Anthemidinae</taxon>
        <taxon>Tanacetum</taxon>
    </lineage>
</organism>
<reference evidence="1" key="1">
    <citation type="journal article" date="2022" name="Int. J. Mol. Sci.">
        <title>Draft Genome of Tanacetum Coccineum: Genomic Comparison of Closely Related Tanacetum-Family Plants.</title>
        <authorList>
            <person name="Yamashiro T."/>
            <person name="Shiraishi A."/>
            <person name="Nakayama K."/>
            <person name="Satake H."/>
        </authorList>
    </citation>
    <scope>NUCLEOTIDE SEQUENCE</scope>
</reference>
<protein>
    <submittedName>
        <fullName evidence="1">Uncharacterized protein</fullName>
    </submittedName>
</protein>
<dbReference type="EMBL" id="BQNB010010674">
    <property type="protein sequence ID" value="GJS80480.1"/>
    <property type="molecule type" value="Genomic_DNA"/>
</dbReference>